<evidence type="ECO:0000259" key="2">
    <source>
        <dbReference type="Pfam" id="PF03795"/>
    </source>
</evidence>
<dbReference type="EMBL" id="FNON01000002">
    <property type="protein sequence ID" value="SDX28396.1"/>
    <property type="molecule type" value="Genomic_DNA"/>
</dbReference>
<dbReference type="InterPro" id="IPR005545">
    <property type="entry name" value="YCII"/>
</dbReference>
<dbReference type="Pfam" id="PF03795">
    <property type="entry name" value="YCII"/>
    <property type="match status" value="1"/>
</dbReference>
<dbReference type="SUPFAM" id="SSF54909">
    <property type="entry name" value="Dimeric alpha+beta barrel"/>
    <property type="match status" value="1"/>
</dbReference>
<dbReference type="STRING" id="589385.SAMN05421504_102906"/>
<dbReference type="Proteomes" id="UP000199515">
    <property type="component" value="Unassembled WGS sequence"/>
</dbReference>
<sequence>MTNFIGFLRSTTATETQLAPGEGQRALEQYIAWSEDLGKQGKIITGGGLSRRGRVIRATEGELTSTDGPHAEAAEIVGGYIVIVANDLDEAEKIFSTHPHLQYGPIEVRKVGERGCED</sequence>
<proteinExistence type="inferred from homology"/>
<gene>
    <name evidence="3" type="ORF">SAMN05421504_102906</name>
</gene>
<dbReference type="RefSeq" id="WP_091288730.1">
    <property type="nucleotide sequence ID" value="NZ_FNON01000002.1"/>
</dbReference>
<feature type="domain" description="YCII-related" evidence="2">
    <location>
        <begin position="15"/>
        <end position="111"/>
    </location>
</feature>
<dbReference type="OrthoDB" id="4637922at2"/>
<evidence type="ECO:0000313" key="3">
    <source>
        <dbReference type="EMBL" id="SDX28396.1"/>
    </source>
</evidence>
<dbReference type="Gene3D" id="3.30.70.1060">
    <property type="entry name" value="Dimeric alpha+beta barrel"/>
    <property type="match status" value="1"/>
</dbReference>
<dbReference type="InterPro" id="IPR011008">
    <property type="entry name" value="Dimeric_a/b-barrel"/>
</dbReference>
<reference evidence="3 4" key="1">
    <citation type="submission" date="2016-10" db="EMBL/GenBank/DDBJ databases">
        <authorList>
            <person name="de Groot N.N."/>
        </authorList>
    </citation>
    <scope>NUCLEOTIDE SEQUENCE [LARGE SCALE GENOMIC DNA]</scope>
    <source>
        <strain evidence="3 4">CPCC 202699</strain>
    </source>
</reference>
<protein>
    <submittedName>
        <fullName evidence="3">Uncharacterized conserved protein</fullName>
    </submittedName>
</protein>
<keyword evidence="4" id="KW-1185">Reference proteome</keyword>
<comment type="similarity">
    <text evidence="1">Belongs to the YciI family.</text>
</comment>
<evidence type="ECO:0000256" key="1">
    <source>
        <dbReference type="ARBA" id="ARBA00007689"/>
    </source>
</evidence>
<dbReference type="PANTHER" id="PTHR35174">
    <property type="entry name" value="BLL7171 PROTEIN-RELATED"/>
    <property type="match status" value="1"/>
</dbReference>
<accession>A0A1H3AFE3</accession>
<name>A0A1H3AFE3_9PSEU</name>
<dbReference type="AlphaFoldDB" id="A0A1H3AFE3"/>
<evidence type="ECO:0000313" key="4">
    <source>
        <dbReference type="Proteomes" id="UP000199515"/>
    </source>
</evidence>
<organism evidence="3 4">
    <name type="scientific">Amycolatopsis xylanica</name>
    <dbReference type="NCBI Taxonomy" id="589385"/>
    <lineage>
        <taxon>Bacteria</taxon>
        <taxon>Bacillati</taxon>
        <taxon>Actinomycetota</taxon>
        <taxon>Actinomycetes</taxon>
        <taxon>Pseudonocardiales</taxon>
        <taxon>Pseudonocardiaceae</taxon>
        <taxon>Amycolatopsis</taxon>
    </lineage>
</organism>